<dbReference type="SMART" id="SM00248">
    <property type="entry name" value="ANK"/>
    <property type="match status" value="1"/>
</dbReference>
<keyword evidence="3 14" id="KW-0963">Cytoplasm</keyword>
<dbReference type="InterPro" id="IPR002110">
    <property type="entry name" value="Ankyrin_rpt"/>
</dbReference>
<keyword evidence="18" id="KW-1185">Reference proteome</keyword>
<dbReference type="AlphaFoldDB" id="A0A2R5G3E0"/>
<evidence type="ECO:0000256" key="8">
    <source>
        <dbReference type="ARBA" id="ARBA00022771"/>
    </source>
</evidence>
<evidence type="ECO:0000256" key="9">
    <source>
        <dbReference type="ARBA" id="ARBA00022801"/>
    </source>
</evidence>
<keyword evidence="11 13" id="KW-0040">ANK repeat</keyword>
<comment type="subcellular location">
    <subcellularLocation>
        <location evidence="1">Cytoplasm</location>
    </subcellularLocation>
</comment>
<dbReference type="GO" id="GO:0008270">
    <property type="term" value="F:zinc ion binding"/>
    <property type="evidence" value="ECO:0007669"/>
    <property type="project" value="UniProtKB-KW"/>
</dbReference>
<feature type="compositionally biased region" description="Basic and acidic residues" evidence="15">
    <location>
        <begin position="352"/>
        <end position="361"/>
    </location>
</feature>
<evidence type="ECO:0000256" key="10">
    <source>
        <dbReference type="ARBA" id="ARBA00022833"/>
    </source>
</evidence>
<feature type="active site" evidence="14">
    <location>
        <position position="235"/>
    </location>
</feature>
<evidence type="ECO:0000256" key="13">
    <source>
        <dbReference type="PROSITE-ProRule" id="PRU00023"/>
    </source>
</evidence>
<comment type="similarity">
    <text evidence="2 14">Belongs to the ANKZF1/VMS1 family.</text>
</comment>
<keyword evidence="4 14" id="KW-0540">Nuclease</keyword>
<dbReference type="Pfam" id="PF18716">
    <property type="entry name" value="VATC"/>
    <property type="match status" value="1"/>
</dbReference>
<dbReference type="PROSITE" id="PS50088">
    <property type="entry name" value="ANK_REPEAT"/>
    <property type="match status" value="1"/>
</dbReference>
<evidence type="ECO:0000313" key="17">
    <source>
        <dbReference type="EMBL" id="GBG25556.1"/>
    </source>
</evidence>
<dbReference type="InterPro" id="IPR041175">
    <property type="entry name" value="VLRF1/Vms1"/>
</dbReference>
<dbReference type="InParanoid" id="A0A2R5G3E0"/>
<keyword evidence="10" id="KW-0862">Zinc</keyword>
<evidence type="ECO:0000256" key="3">
    <source>
        <dbReference type="ARBA" id="ARBA00022490"/>
    </source>
</evidence>
<feature type="repeat" description="ANK" evidence="13">
    <location>
        <begin position="433"/>
        <end position="465"/>
    </location>
</feature>
<feature type="region of interest" description="Disordered" evidence="15">
    <location>
        <begin position="96"/>
        <end position="147"/>
    </location>
</feature>
<keyword evidence="5" id="KW-0479">Metal-binding</keyword>
<proteinExistence type="inferred from homology"/>
<evidence type="ECO:0000256" key="2">
    <source>
        <dbReference type="ARBA" id="ARBA00009262"/>
    </source>
</evidence>
<organism evidence="17 18">
    <name type="scientific">Hondaea fermentalgiana</name>
    <dbReference type="NCBI Taxonomy" id="2315210"/>
    <lineage>
        <taxon>Eukaryota</taxon>
        <taxon>Sar</taxon>
        <taxon>Stramenopiles</taxon>
        <taxon>Bigyra</taxon>
        <taxon>Labyrinthulomycetes</taxon>
        <taxon>Thraustochytrida</taxon>
        <taxon>Thraustochytriidae</taxon>
        <taxon>Hondaea</taxon>
    </lineage>
</organism>
<dbReference type="GO" id="GO:0005737">
    <property type="term" value="C:cytoplasm"/>
    <property type="evidence" value="ECO:0007669"/>
    <property type="project" value="UniProtKB-SubCell"/>
</dbReference>
<evidence type="ECO:0000256" key="12">
    <source>
        <dbReference type="ARBA" id="ARBA00023054"/>
    </source>
</evidence>
<dbReference type="PANTHER" id="PTHR16036">
    <property type="entry name" value="ANKYRIN REPEAT AND ZINC FINGER DOMAIN-CONTAINING PROTEIN 1"/>
    <property type="match status" value="1"/>
</dbReference>
<feature type="compositionally biased region" description="Low complexity" evidence="15">
    <location>
        <begin position="366"/>
        <end position="386"/>
    </location>
</feature>
<evidence type="ECO:0000256" key="11">
    <source>
        <dbReference type="ARBA" id="ARBA00023043"/>
    </source>
</evidence>
<dbReference type="PANTHER" id="PTHR16036:SF2">
    <property type="entry name" value="TRNA ENDONUCLEASE ANKZF1"/>
    <property type="match status" value="1"/>
</dbReference>
<feature type="domain" description="VLRF1" evidence="16">
    <location>
        <begin position="191"/>
        <end position="332"/>
    </location>
</feature>
<evidence type="ECO:0000259" key="16">
    <source>
        <dbReference type="PROSITE" id="PS52044"/>
    </source>
</evidence>
<dbReference type="SUPFAM" id="SSF48403">
    <property type="entry name" value="Ankyrin repeat"/>
    <property type="match status" value="1"/>
</dbReference>
<evidence type="ECO:0000256" key="4">
    <source>
        <dbReference type="ARBA" id="ARBA00022722"/>
    </source>
</evidence>
<dbReference type="InterPro" id="IPR013087">
    <property type="entry name" value="Znf_C2H2_type"/>
</dbReference>
<dbReference type="InterPro" id="IPR047139">
    <property type="entry name" value="ANKZ1/VMS1"/>
</dbReference>
<keyword evidence="12" id="KW-0175">Coiled coil</keyword>
<evidence type="ECO:0000256" key="1">
    <source>
        <dbReference type="ARBA" id="ARBA00004496"/>
    </source>
</evidence>
<reference evidence="17 18" key="1">
    <citation type="submission" date="2017-12" db="EMBL/GenBank/DDBJ databases">
        <title>Sequencing, de novo assembly and annotation of complete genome of a new Thraustochytrid species, strain FCC1311.</title>
        <authorList>
            <person name="Sedici K."/>
            <person name="Godart F."/>
            <person name="Aiese Cigliano R."/>
            <person name="Sanseverino W."/>
            <person name="Barakat M."/>
            <person name="Ortet P."/>
            <person name="Marechal E."/>
            <person name="Cagnac O."/>
            <person name="Amato A."/>
        </authorList>
    </citation>
    <scope>NUCLEOTIDE SEQUENCE [LARGE SCALE GENOMIC DNA]</scope>
</reference>
<dbReference type="EMBL" id="BEYU01000013">
    <property type="protein sequence ID" value="GBG25556.1"/>
    <property type="molecule type" value="Genomic_DNA"/>
</dbReference>
<gene>
    <name evidence="17" type="ORF">FCC1311_017752</name>
</gene>
<dbReference type="Gene3D" id="1.25.40.20">
    <property type="entry name" value="Ankyrin repeat-containing domain"/>
    <property type="match status" value="1"/>
</dbReference>
<name>A0A2R5G3E0_9STRA</name>
<feature type="region of interest" description="Disordered" evidence="15">
    <location>
        <begin position="340"/>
        <end position="395"/>
    </location>
</feature>
<comment type="domain">
    <text evidence="14">The VLRF1 domain mediates binding to the 60S ribosomal subunit.</text>
</comment>
<keyword evidence="9 14" id="KW-0378">Hydrolase</keyword>
<evidence type="ECO:0000313" key="18">
    <source>
        <dbReference type="Proteomes" id="UP000241890"/>
    </source>
</evidence>
<feature type="compositionally biased region" description="Basic and acidic residues" evidence="15">
    <location>
        <begin position="528"/>
        <end position="545"/>
    </location>
</feature>
<dbReference type="PROSITE" id="PS00028">
    <property type="entry name" value="ZINC_FINGER_C2H2_1"/>
    <property type="match status" value="1"/>
</dbReference>
<dbReference type="OrthoDB" id="429841at2759"/>
<dbReference type="GO" id="GO:0036503">
    <property type="term" value="P:ERAD pathway"/>
    <property type="evidence" value="ECO:0007669"/>
    <property type="project" value="TreeGrafter"/>
</dbReference>
<evidence type="ECO:0000256" key="7">
    <source>
        <dbReference type="ARBA" id="ARBA00022759"/>
    </source>
</evidence>
<dbReference type="InterPro" id="IPR036770">
    <property type="entry name" value="Ankyrin_rpt-contain_sf"/>
</dbReference>
<feature type="region of interest" description="Disordered" evidence="15">
    <location>
        <begin position="21"/>
        <end position="63"/>
    </location>
</feature>
<dbReference type="Pfam" id="PF18826">
    <property type="entry name" value="bVLRF1"/>
    <property type="match status" value="1"/>
</dbReference>
<evidence type="ECO:0000256" key="5">
    <source>
        <dbReference type="ARBA" id="ARBA00022723"/>
    </source>
</evidence>
<evidence type="ECO:0000256" key="15">
    <source>
        <dbReference type="SAM" id="MobiDB-lite"/>
    </source>
</evidence>
<dbReference type="PROSITE" id="PS52044">
    <property type="entry name" value="VLRF1"/>
    <property type="match status" value="1"/>
</dbReference>
<dbReference type="PROSITE" id="PS50297">
    <property type="entry name" value="ANK_REP_REGION"/>
    <property type="match status" value="1"/>
</dbReference>
<dbReference type="GO" id="GO:0004519">
    <property type="term" value="F:endonuclease activity"/>
    <property type="evidence" value="ECO:0007669"/>
    <property type="project" value="UniProtKB-KW"/>
</dbReference>
<dbReference type="InterPro" id="IPR041540">
    <property type="entry name" value="VATC"/>
</dbReference>
<keyword evidence="8" id="KW-0863">Zinc-finger</keyword>
<dbReference type="GO" id="GO:0016787">
    <property type="term" value="F:hydrolase activity"/>
    <property type="evidence" value="ECO:0007669"/>
    <property type="project" value="UniProtKB-KW"/>
</dbReference>
<comment type="caution">
    <text evidence="17">The sequence shown here is derived from an EMBL/GenBank/DDBJ whole genome shotgun (WGS) entry which is preliminary data.</text>
</comment>
<accession>A0A2R5G3E0</accession>
<protein>
    <submittedName>
        <fullName evidence="17">Ankyrin repeat and zinc finger domain-containing protein 1</fullName>
    </submittedName>
</protein>
<evidence type="ECO:0000256" key="6">
    <source>
        <dbReference type="ARBA" id="ARBA00022737"/>
    </source>
</evidence>
<feature type="region of interest" description="Disordered" evidence="15">
    <location>
        <begin position="510"/>
        <end position="545"/>
    </location>
</feature>
<keyword evidence="6" id="KW-0677">Repeat</keyword>
<keyword evidence="7 14" id="KW-0255">Endonuclease</keyword>
<dbReference type="Proteomes" id="UP000241890">
    <property type="component" value="Unassembled WGS sequence"/>
</dbReference>
<sequence length="607" mass="66582">MAQTSGNLFELLRRGSLAFGEQAELESSSSAVTTTTTTTTADAQSGANESEPKSQEDAGELGSTSCRTCGLQFEDLGSQRAHFKTDFHRLNLKRRAAGKPALSESEAERDLSKAEDEESLSGSGSESEPYVGSDTEDMPPGNEEGGLRREHASMMVGLKVLGKEPSTLAWVPAAVALDKKREHEDVVALHERPLWVVLLHGAGHFAGVVLRNGREVVASKSFHRYVIRAKQGKAQSANDSAKGNAKSAGAGIRRYNEQMLKTEIGELLESWTAHISASSRIFVSISKTNQHIFFGNESVLSSKDPRVRRIPFPVRRPTVKGATEVGTRLATVHFEPESAYQERQAEVVAKQKAAEDREKARLARSANKASPPQPPSKADAAAAAADTESVEEPEDPELMGNMLEACQSGDTASVILCISQDAEVLNTLSVRDSGDTALHVAARSGHEHVVRLLLENGASPCIPNNRGELPFHCASERKSCKDAFRRFRGEFPDMWDYQKAAIPEAITDASEAAKKERQRERKKRQAQRKREEKQRQRKLEEEAAKRKEAEEAAALASAPSCASCDKKLLGPSSKWFNRLEYYYCSPECMQAHRRKLQADAALARFNK</sequence>
<evidence type="ECO:0000256" key="14">
    <source>
        <dbReference type="PROSITE-ProRule" id="PRU01389"/>
    </source>
</evidence>
<dbReference type="Pfam" id="PF12796">
    <property type="entry name" value="Ank_2"/>
    <property type="match status" value="1"/>
</dbReference>